<dbReference type="PROSITE" id="PS51352">
    <property type="entry name" value="THIOREDOXIN_2"/>
    <property type="match status" value="1"/>
</dbReference>
<comment type="caution">
    <text evidence="8">The sequence shown here is derived from an EMBL/GenBank/DDBJ whole genome shotgun (WGS) entry which is preliminary data.</text>
</comment>
<dbReference type="InterPro" id="IPR013766">
    <property type="entry name" value="Thioredoxin_domain"/>
</dbReference>
<dbReference type="Proteomes" id="UP001576776">
    <property type="component" value="Unassembled WGS sequence"/>
</dbReference>
<accession>A0ABV4Y4B2</accession>
<dbReference type="PANTHER" id="PTHR45663">
    <property type="entry name" value="GEO12009P1"/>
    <property type="match status" value="1"/>
</dbReference>
<evidence type="ECO:0000256" key="3">
    <source>
        <dbReference type="ARBA" id="ARBA00022982"/>
    </source>
</evidence>
<dbReference type="PIRSF" id="PIRSF000077">
    <property type="entry name" value="Thioredoxin"/>
    <property type="match status" value="1"/>
</dbReference>
<evidence type="ECO:0000256" key="1">
    <source>
        <dbReference type="ARBA" id="ARBA00008987"/>
    </source>
</evidence>
<feature type="domain" description="Thioredoxin" evidence="7">
    <location>
        <begin position="1"/>
        <end position="115"/>
    </location>
</feature>
<dbReference type="InterPro" id="IPR005746">
    <property type="entry name" value="Thioredoxin"/>
</dbReference>
<evidence type="ECO:0000313" key="9">
    <source>
        <dbReference type="Proteomes" id="UP001576776"/>
    </source>
</evidence>
<proteinExistence type="inferred from homology"/>
<keyword evidence="3" id="KW-0249">Electron transport</keyword>
<dbReference type="EMBL" id="JBHFNS010000001">
    <property type="protein sequence ID" value="MFB2933650.1"/>
    <property type="molecule type" value="Genomic_DNA"/>
</dbReference>
<keyword evidence="5" id="KW-0676">Redox-active center</keyword>
<evidence type="ECO:0000256" key="2">
    <source>
        <dbReference type="ARBA" id="ARBA00022448"/>
    </source>
</evidence>
<dbReference type="Pfam" id="PF00085">
    <property type="entry name" value="Thioredoxin"/>
    <property type="match status" value="1"/>
</dbReference>
<dbReference type="RefSeq" id="WP_413255187.1">
    <property type="nucleotide sequence ID" value="NZ_JBHFNS010000001.1"/>
</dbReference>
<protein>
    <recommendedName>
        <fullName evidence="6">Thioredoxin</fullName>
    </recommendedName>
</protein>
<dbReference type="SUPFAM" id="SSF52833">
    <property type="entry name" value="Thioredoxin-like"/>
    <property type="match status" value="1"/>
</dbReference>
<sequence length="119" mass="13116">MSDSTNKIFSAKFQGQKALEQLQQNSENPILVKFVAPHCSACKTLAPVLEQLMTDYQGKIDLVTIDMTEDPEFAIELSVRSAPTVVLFKGNTVLEKIAGLKPKKLYLEAIQKVLIPNPG</sequence>
<dbReference type="InterPro" id="IPR036249">
    <property type="entry name" value="Thioredoxin-like_sf"/>
</dbReference>
<dbReference type="PANTHER" id="PTHR45663:SF11">
    <property type="entry name" value="GEO12009P1"/>
    <property type="match status" value="1"/>
</dbReference>
<reference evidence="8 9" key="1">
    <citation type="submission" date="2024-09" db="EMBL/GenBank/DDBJ databases">
        <title>Floridaenema gen nov. (Aerosakkonemataceae, Aerosakkonematales ord. nov., Cyanobacteria) from benthic tropical and subtropical fresh waters, with the description of four new species.</title>
        <authorList>
            <person name="Moretto J.A."/>
            <person name="Berthold D.E."/>
            <person name="Lefler F.W."/>
            <person name="Huang I.-S."/>
            <person name="Laughinghouse H. IV."/>
        </authorList>
    </citation>
    <scope>NUCLEOTIDE SEQUENCE [LARGE SCALE GENOMIC DNA]</scope>
    <source>
        <strain evidence="8 9">BLCC-F154</strain>
    </source>
</reference>
<gene>
    <name evidence="8" type="ORF">ACE1B6_00050</name>
</gene>
<evidence type="ECO:0000256" key="5">
    <source>
        <dbReference type="ARBA" id="ARBA00023284"/>
    </source>
</evidence>
<evidence type="ECO:0000313" key="8">
    <source>
        <dbReference type="EMBL" id="MFB2933650.1"/>
    </source>
</evidence>
<evidence type="ECO:0000259" key="7">
    <source>
        <dbReference type="PROSITE" id="PS51352"/>
    </source>
</evidence>
<comment type="similarity">
    <text evidence="1 6">Belongs to the thioredoxin family.</text>
</comment>
<organism evidence="8 9">
    <name type="scientific">Floridaenema fluviatile BLCC-F154</name>
    <dbReference type="NCBI Taxonomy" id="3153640"/>
    <lineage>
        <taxon>Bacteria</taxon>
        <taxon>Bacillati</taxon>
        <taxon>Cyanobacteriota</taxon>
        <taxon>Cyanophyceae</taxon>
        <taxon>Oscillatoriophycideae</taxon>
        <taxon>Aerosakkonematales</taxon>
        <taxon>Aerosakkonemataceae</taxon>
        <taxon>Floridanema</taxon>
        <taxon>Floridanema fluviatile</taxon>
    </lineage>
</organism>
<keyword evidence="4" id="KW-1015">Disulfide bond</keyword>
<evidence type="ECO:0000256" key="4">
    <source>
        <dbReference type="ARBA" id="ARBA00023157"/>
    </source>
</evidence>
<name>A0ABV4Y4B2_9CYAN</name>
<dbReference type="Gene3D" id="3.40.30.10">
    <property type="entry name" value="Glutaredoxin"/>
    <property type="match status" value="1"/>
</dbReference>
<keyword evidence="2" id="KW-0813">Transport</keyword>
<keyword evidence="9" id="KW-1185">Reference proteome</keyword>
<evidence type="ECO:0000256" key="6">
    <source>
        <dbReference type="PIRNR" id="PIRNR000077"/>
    </source>
</evidence>